<dbReference type="InterPro" id="IPR002347">
    <property type="entry name" value="SDR_fam"/>
</dbReference>
<name>A0A7W5DND3_9PORP</name>
<dbReference type="Pfam" id="PF00106">
    <property type="entry name" value="adh_short"/>
    <property type="match status" value="1"/>
</dbReference>
<proteinExistence type="inferred from homology"/>
<dbReference type="RefSeq" id="WP_246392255.1">
    <property type="nucleotide sequence ID" value="NZ_JACHYB010000001.1"/>
</dbReference>
<dbReference type="PANTHER" id="PTHR44169">
    <property type="entry name" value="NADPH-DEPENDENT 1-ACYLDIHYDROXYACETONE PHOSPHATE REDUCTASE"/>
    <property type="match status" value="1"/>
</dbReference>
<evidence type="ECO:0000313" key="4">
    <source>
        <dbReference type="EMBL" id="MBB3186007.1"/>
    </source>
</evidence>
<dbReference type="Proteomes" id="UP000544222">
    <property type="component" value="Unassembled WGS sequence"/>
</dbReference>
<dbReference type="CDD" id="cd05374">
    <property type="entry name" value="17beta-HSD-like_SDR_c"/>
    <property type="match status" value="1"/>
</dbReference>
<keyword evidence="5" id="KW-1185">Reference proteome</keyword>
<sequence length="337" mass="37336">MLSLVDLAVDQSTIFLIKFPMFIASFPFSYAIKFASHHDKTSLSALSLFTGMSDQRSLPINKGNHMNKVILITGASSGIGKETAIRLVKQGFTVYGAARRTDRMEDIRTIGVHVLAMDVTNDASMVEGVQKILDTEKRIDVLINNAGYGSFGAVEDVPLEEARYQFEVNLFGLARLTQLVLPAMRAQQSGCIINLSSVAGIISQPHGAWYHATKFAVEGWSDCLRMELKQFGIHVVLIEPGAIQSEWNNIARDNLIKRSGNTVYKGLATKHATMLKKADELISSEPVVIAKTIEKAILARKPKIRYAAGKGASFMIWMRKHLPDRLFDNIMLKLLNI</sequence>
<organism evidence="4 5">
    <name type="scientific">Microbacter margulisiae</name>
    <dbReference type="NCBI Taxonomy" id="1350067"/>
    <lineage>
        <taxon>Bacteria</taxon>
        <taxon>Pseudomonadati</taxon>
        <taxon>Bacteroidota</taxon>
        <taxon>Bacteroidia</taxon>
        <taxon>Bacteroidales</taxon>
        <taxon>Porphyromonadaceae</taxon>
        <taxon>Microbacter</taxon>
    </lineage>
</organism>
<dbReference type="PRINTS" id="PR00080">
    <property type="entry name" value="SDRFAMILY"/>
</dbReference>
<dbReference type="NCBIfam" id="NF004826">
    <property type="entry name" value="PRK06182.1"/>
    <property type="match status" value="1"/>
</dbReference>
<dbReference type="Gene3D" id="3.40.50.720">
    <property type="entry name" value="NAD(P)-binding Rossmann-like Domain"/>
    <property type="match status" value="1"/>
</dbReference>
<reference evidence="4 5" key="1">
    <citation type="submission" date="2020-08" db="EMBL/GenBank/DDBJ databases">
        <title>Genomic Encyclopedia of Type Strains, Phase IV (KMG-IV): sequencing the most valuable type-strain genomes for metagenomic binning, comparative biology and taxonomic classification.</title>
        <authorList>
            <person name="Goeker M."/>
        </authorList>
    </citation>
    <scope>NUCLEOTIDE SEQUENCE [LARGE SCALE GENOMIC DNA]</scope>
    <source>
        <strain evidence="4 5">DSM 27471</strain>
    </source>
</reference>
<evidence type="ECO:0000256" key="3">
    <source>
        <dbReference type="RuleBase" id="RU000363"/>
    </source>
</evidence>
<protein>
    <submittedName>
        <fullName evidence="4">Short-subunit dehydrogenase</fullName>
    </submittedName>
</protein>
<keyword evidence="2" id="KW-0560">Oxidoreductase</keyword>
<dbReference type="EMBL" id="JACHYB010000001">
    <property type="protein sequence ID" value="MBB3186007.1"/>
    <property type="molecule type" value="Genomic_DNA"/>
</dbReference>
<evidence type="ECO:0000256" key="2">
    <source>
        <dbReference type="ARBA" id="ARBA00023002"/>
    </source>
</evidence>
<comment type="caution">
    <text evidence="4">The sequence shown here is derived from an EMBL/GenBank/DDBJ whole genome shotgun (WGS) entry which is preliminary data.</text>
</comment>
<comment type="similarity">
    <text evidence="1 3">Belongs to the short-chain dehydrogenases/reductases (SDR) family.</text>
</comment>
<dbReference type="InterPro" id="IPR036291">
    <property type="entry name" value="NAD(P)-bd_dom_sf"/>
</dbReference>
<dbReference type="PRINTS" id="PR00081">
    <property type="entry name" value="GDHRDH"/>
</dbReference>
<evidence type="ECO:0000256" key="1">
    <source>
        <dbReference type="ARBA" id="ARBA00006484"/>
    </source>
</evidence>
<accession>A0A7W5DND3</accession>
<dbReference type="AlphaFoldDB" id="A0A7W5DND3"/>
<evidence type="ECO:0000313" key="5">
    <source>
        <dbReference type="Proteomes" id="UP000544222"/>
    </source>
</evidence>
<dbReference type="PANTHER" id="PTHR44169:SF6">
    <property type="entry name" value="NADPH-DEPENDENT 1-ACYLDIHYDROXYACETONE PHOSPHATE REDUCTASE"/>
    <property type="match status" value="1"/>
</dbReference>
<dbReference type="SUPFAM" id="SSF51735">
    <property type="entry name" value="NAD(P)-binding Rossmann-fold domains"/>
    <property type="match status" value="1"/>
</dbReference>
<dbReference type="GO" id="GO:0016491">
    <property type="term" value="F:oxidoreductase activity"/>
    <property type="evidence" value="ECO:0007669"/>
    <property type="project" value="UniProtKB-KW"/>
</dbReference>
<gene>
    <name evidence="4" type="ORF">FHX64_000170</name>
</gene>